<evidence type="ECO:0000259" key="3">
    <source>
        <dbReference type="Pfam" id="PF00823"/>
    </source>
</evidence>
<evidence type="ECO:0000313" key="4">
    <source>
        <dbReference type="EMBL" id="MDM3928682.1"/>
    </source>
</evidence>
<proteinExistence type="inferred from homology"/>
<feature type="region of interest" description="Disordered" evidence="2">
    <location>
        <begin position="372"/>
        <end position="417"/>
    </location>
</feature>
<feature type="domain" description="PPE" evidence="3">
    <location>
        <begin position="6"/>
        <end position="164"/>
    </location>
</feature>
<dbReference type="Pfam" id="PF00823">
    <property type="entry name" value="PPE"/>
    <property type="match status" value="1"/>
</dbReference>
<evidence type="ECO:0000256" key="2">
    <source>
        <dbReference type="SAM" id="MobiDB-lite"/>
    </source>
</evidence>
<reference evidence="4 5" key="1">
    <citation type="submission" date="2023-06" db="EMBL/GenBank/DDBJ databases">
        <title>Itaconate inhibition of nontuberculous mycobacteria.</title>
        <authorList>
            <person name="Breen P."/>
            <person name="Zimbric M."/>
            <person name="Caverly L."/>
        </authorList>
    </citation>
    <scope>NUCLEOTIDE SEQUENCE [LARGE SCALE GENOMIC DNA]</scope>
    <source>
        <strain evidence="4 5">FLAC1071</strain>
    </source>
</reference>
<organism evidence="4 5">
    <name type="scientific">Mycobacterium intracellulare subsp. chimaera</name>
    <dbReference type="NCBI Taxonomy" id="222805"/>
    <lineage>
        <taxon>Bacteria</taxon>
        <taxon>Bacillati</taxon>
        <taxon>Actinomycetota</taxon>
        <taxon>Actinomycetes</taxon>
        <taxon>Mycobacteriales</taxon>
        <taxon>Mycobacteriaceae</taxon>
        <taxon>Mycobacterium</taxon>
        <taxon>Mycobacterium avium complex (MAC)</taxon>
    </lineage>
</organism>
<protein>
    <submittedName>
        <fullName evidence="4">PPE domain-containing protein</fullName>
    </submittedName>
</protein>
<evidence type="ECO:0000256" key="1">
    <source>
        <dbReference type="ARBA" id="ARBA00010652"/>
    </source>
</evidence>
<dbReference type="SUPFAM" id="SSF140459">
    <property type="entry name" value="PE/PPE dimer-like"/>
    <property type="match status" value="1"/>
</dbReference>
<dbReference type="EMBL" id="JASZZX010000025">
    <property type="protein sequence ID" value="MDM3928682.1"/>
    <property type="molecule type" value="Genomic_DNA"/>
</dbReference>
<reference evidence="5" key="2">
    <citation type="submission" date="2023-06" db="EMBL/GenBank/DDBJ databases">
        <title>Itaconate inhibition of nontuberculous mycobacteria.</title>
        <authorList>
            <person name="Spilker T."/>
        </authorList>
    </citation>
    <scope>NUCLEOTIDE SEQUENCE [LARGE SCALE GENOMIC DNA]</scope>
    <source>
        <strain evidence="5">FLAC1071</strain>
    </source>
</reference>
<dbReference type="Gene3D" id="1.20.1260.20">
    <property type="entry name" value="PPE superfamily"/>
    <property type="match status" value="1"/>
</dbReference>
<dbReference type="Proteomes" id="UP001529272">
    <property type="component" value="Unassembled WGS sequence"/>
</dbReference>
<keyword evidence="5" id="KW-1185">Reference proteome</keyword>
<evidence type="ECO:0000313" key="5">
    <source>
        <dbReference type="Proteomes" id="UP001529272"/>
    </source>
</evidence>
<gene>
    <name evidence="4" type="ORF">QRB35_21975</name>
</gene>
<comment type="similarity">
    <text evidence="1">Belongs to the mycobacterial PPE family.</text>
</comment>
<dbReference type="InterPro" id="IPR000030">
    <property type="entry name" value="PPE_dom"/>
</dbReference>
<feature type="compositionally biased region" description="Acidic residues" evidence="2">
    <location>
        <begin position="408"/>
        <end position="417"/>
    </location>
</feature>
<accession>A0ABT7P5X6</accession>
<dbReference type="RefSeq" id="WP_069954199.1">
    <property type="nucleotide sequence ID" value="NZ_CP012886.2"/>
</dbReference>
<dbReference type="InterPro" id="IPR038332">
    <property type="entry name" value="PPE_sf"/>
</dbReference>
<comment type="caution">
    <text evidence="4">The sequence shown here is derived from an EMBL/GenBank/DDBJ whole genome shotgun (WGS) entry which is preliminary data.</text>
</comment>
<name>A0ABT7P5X6_MYCIT</name>
<sequence>MAVEPWTAYIPEINAGRFEVGTGPESWMTSSTMWLGFATMVAEAMGIFAAQCAEMGVNWQGSAPTAMGAAAMEFMEWLGEMEVAAIANASACAAVATAYAAGQGSMIPLAAVNANRVAELTAEMTNFMGINSGLILFLNGQYGDFWGQNGATMMTYDEAVTTATLPKPVRPPPPLASLAGASSQLADAAAQAAAKAGIGAASQDAMSGLGQSVGEVGQGGSSAGAQGSSLMGSMGQFVSMPGQLAGQAGSMAGQLGSPAQTLLSPFTSLLSNMGGNMNATDAAAFGGMTGPSAAAAFDGGSAVSSGGTGMGGFGGGLGGAMTPVGNYMGASGPAPRSVRVFSGVATQESELAPAAPAGAAGSGGGLYGGGGMTPAAHASSEGSAGTRKSGGTIQAVQAKATLPSPEEKEAEELFGDR</sequence>